<dbReference type="Proteomes" id="UP000281594">
    <property type="component" value="Unassembled WGS sequence"/>
</dbReference>
<dbReference type="STRING" id="1343740.M271_05055"/>
<reference evidence="4 5" key="1">
    <citation type="journal article" date="2018" name="J. Biol. Chem.">
        <title>Discovery of the actinoplanic acid pathway in Streptomyces rapamycinicus reveals a genetically conserved synergism with rapamycin.</title>
        <authorList>
            <person name="Mrak P."/>
            <person name="Krastel P."/>
            <person name="Pivk Lukancic P."/>
            <person name="Tao J."/>
            <person name="Pistorius D."/>
            <person name="Moore C.M."/>
        </authorList>
    </citation>
    <scope>NUCLEOTIDE SEQUENCE [LARGE SCALE GENOMIC DNA]</scope>
    <source>
        <strain evidence="4 5">NRRL 5491</strain>
    </source>
</reference>
<sequence length="462" mass="47726">MGELVPGGNQALPDGSLTIRVPGPFDLSALISGEDGKVAGDGDFVFFNQPTAPGARLDGDTVTLRPRALRPGAARVTLVISPADPGTPLGRLPAPVLSVLDERGAPLARFAPPRPERETVLLLAEIYRRGGGWKVRAIGQGYADGLAGVARDFGVDVADDGTAAAPASPAPVPPAPPAPVPPMPLAPPAPVPTAPATAPAPADGASRQALDVVNAARARAGAAPVALDGRLTAAAGAHARAMAAHGALALESPDGTSLFHRIAAHGYRPLTIAEHIVSGPRTPREFVAYCLEGAERRGPFHDPAIVHLGIGRADGPTTDVYWTAVWARPFTPDGLLRLASEVISLTNAERAAARLAPLAPDPRLTAAAQAHSDDMVARDFYSHTGPEGHQPWDRARAAGAAHRGIGENIACGQRSPEEVVRGWMNSPGHRANILKPDFTHIGVGHATGSRAGTYWTQVFGAA</sequence>
<comment type="caution">
    <text evidence="4">The sequence shown here is derived from an EMBL/GenBank/DDBJ whole genome shotgun (WGS) entry which is preliminary data.</text>
</comment>
<dbReference type="eggNOG" id="COG2340">
    <property type="taxonomic scope" value="Bacteria"/>
</dbReference>
<dbReference type="CDD" id="cd06974">
    <property type="entry name" value="TerD_like"/>
    <property type="match status" value="1"/>
</dbReference>
<dbReference type="EMBL" id="QYCY01000002">
    <property type="protein sequence ID" value="RLV75240.1"/>
    <property type="molecule type" value="Genomic_DNA"/>
</dbReference>
<name>A0A0A0N969_STRRN</name>
<dbReference type="CDD" id="cd05379">
    <property type="entry name" value="CAP_bacterial"/>
    <property type="match status" value="1"/>
</dbReference>
<protein>
    <submittedName>
        <fullName evidence="4">Stress protein</fullName>
    </submittedName>
</protein>
<feature type="compositionally biased region" description="Pro residues" evidence="1">
    <location>
        <begin position="168"/>
        <end position="193"/>
    </location>
</feature>
<feature type="domain" description="SCP" evidence="2">
    <location>
        <begin position="344"/>
        <end position="459"/>
    </location>
</feature>
<dbReference type="HOGENOM" id="CLU_055120_0_0_11"/>
<evidence type="ECO:0000259" key="2">
    <source>
        <dbReference type="Pfam" id="PF00188"/>
    </source>
</evidence>
<dbReference type="Gene3D" id="2.60.60.30">
    <property type="entry name" value="sav2460 like domains"/>
    <property type="match status" value="1"/>
</dbReference>
<evidence type="ECO:0000256" key="1">
    <source>
        <dbReference type="SAM" id="MobiDB-lite"/>
    </source>
</evidence>
<dbReference type="KEGG" id="src:M271_05055"/>
<accession>A0A0A0N969</accession>
<dbReference type="InterPro" id="IPR014044">
    <property type="entry name" value="CAP_dom"/>
</dbReference>
<dbReference type="Pfam" id="PF02342">
    <property type="entry name" value="TerD"/>
    <property type="match status" value="1"/>
</dbReference>
<gene>
    <name evidence="4" type="ORF">D3C57_138480</name>
</gene>
<dbReference type="Gene3D" id="3.40.33.10">
    <property type="entry name" value="CAP"/>
    <property type="match status" value="2"/>
</dbReference>
<dbReference type="eggNOG" id="COG2310">
    <property type="taxonomic scope" value="Bacteria"/>
</dbReference>
<evidence type="ECO:0000313" key="5">
    <source>
        <dbReference type="Proteomes" id="UP000281594"/>
    </source>
</evidence>
<dbReference type="PANTHER" id="PTHR31157">
    <property type="entry name" value="SCP DOMAIN-CONTAINING PROTEIN"/>
    <property type="match status" value="1"/>
</dbReference>
<feature type="domain" description="TerD" evidence="3">
    <location>
        <begin position="25"/>
        <end position="153"/>
    </location>
</feature>
<evidence type="ECO:0000313" key="4">
    <source>
        <dbReference type="EMBL" id="RLV75240.1"/>
    </source>
</evidence>
<organism evidence="4 5">
    <name type="scientific">Streptomyces rapamycinicus (strain ATCC 29253 / DSM 41530 / NRRL 5491 / AYB-994)</name>
    <name type="common">Streptomyces hygroscopicus (strain ATCC 29253)</name>
    <dbReference type="NCBI Taxonomy" id="1343740"/>
    <lineage>
        <taxon>Bacteria</taxon>
        <taxon>Bacillati</taxon>
        <taxon>Actinomycetota</taxon>
        <taxon>Actinomycetes</taxon>
        <taxon>Kitasatosporales</taxon>
        <taxon>Streptomycetaceae</taxon>
        <taxon>Streptomyces</taxon>
        <taxon>Streptomyces violaceusniger group</taxon>
    </lineage>
</organism>
<dbReference type="AlphaFoldDB" id="A0A0A0N969"/>
<proteinExistence type="predicted"/>
<dbReference type="RefSeq" id="WP_020866040.1">
    <property type="nucleotide sequence ID" value="NC_022785.1"/>
</dbReference>
<feature type="domain" description="SCP" evidence="2">
    <location>
        <begin position="210"/>
        <end position="324"/>
    </location>
</feature>
<dbReference type="SUPFAM" id="SSF55797">
    <property type="entry name" value="PR-1-like"/>
    <property type="match status" value="2"/>
</dbReference>
<dbReference type="PANTHER" id="PTHR31157:SF1">
    <property type="entry name" value="SCP DOMAIN-CONTAINING PROTEIN"/>
    <property type="match status" value="1"/>
</dbReference>
<dbReference type="InterPro" id="IPR003325">
    <property type="entry name" value="TerD"/>
</dbReference>
<feature type="region of interest" description="Disordered" evidence="1">
    <location>
        <begin position="160"/>
        <end position="205"/>
    </location>
</feature>
<evidence type="ECO:0000259" key="3">
    <source>
        <dbReference type="Pfam" id="PF02342"/>
    </source>
</evidence>
<dbReference type="Pfam" id="PF00188">
    <property type="entry name" value="CAP"/>
    <property type="match status" value="2"/>
</dbReference>
<dbReference type="InterPro" id="IPR035940">
    <property type="entry name" value="CAP_sf"/>
</dbReference>